<evidence type="ECO:0000256" key="5">
    <source>
        <dbReference type="ARBA" id="ARBA00023159"/>
    </source>
</evidence>
<evidence type="ECO:0000256" key="6">
    <source>
        <dbReference type="ARBA" id="ARBA00023163"/>
    </source>
</evidence>
<dbReference type="GO" id="GO:0003712">
    <property type="term" value="F:transcription coregulator activity"/>
    <property type="evidence" value="ECO:0007669"/>
    <property type="project" value="InterPro"/>
</dbReference>
<sequence>MTAGAIEAVLRYAYVHGYSCEQWAEPTRQCFQRVDHKLDKELCDVLLNQIFCLIRVADPLLESYLTFATTGHKDLTSPLLPGASLLDPIFISPKVLLQSLAQYVDSTAGRNPRQWAYLLRLVSVLLAPLDAEKIVNSVHQQKIVDSDQPSQDDWFDVLATVFVMLSRLVAVGLEHESRDREPKPGPRLVRSAISFQRGNTQPGDISTIWPSSSNYLSSQTSAYDPEATIDEDSFGHEALEEEKEQDIKSSAKRRRTGAGDGIGAGARNGSGNEEDEDEEDEEEKIERSNAIMASQIMIDLIEKKSAKRMFEVRQNQKRQHGHESTSEEPWATCQEILTGPSLHSSSKKSGVGSLRQNPHVQKLLILIGRLTDRNLERMMAVHMKYHELEDEGTARAMPSAGLMGLLYHVVQIRPTLDDETIVDHLIKLQTIKGSFDESFYLELWFTALTGLREASFGTSCQTQSFESKLEKNTVDRKEKSCNNAIATNRLLWRSLVLVKLPHLIKMMQKKSEAKASRRPWKEHKGGFKDDVVEKELNPLESSLLELKAFTGLLNACSPPACCSDFYAPSSQSSDLVDKLGRGSTEDEDDALMTLINTISDDFNTPTVTKAIRSISTESIFLNMVHVCESYGFIRPHVVRILSCSSSAAGGSGSATVSSSVNKTECDTTTDLMDTDILDMDSPLGNNNSNSKTHRNLMEDPEDCSMDSIEIIRQNIEARMESILIECSMTAVRELLEISIVSLVHLRRIIDFLIDLLQQKASLGDIETIAQICSAMNAYPCIVDLIIQLYSPLAFMGPFEELCNGWSPSDSGMFIDEEEEVKSAKSLYNEFGTIWIFVSFVVDRFNLIRDLDRVFRVREGFCYQFFSQGPVVYGIDASVPDMEVWVSKWQNALFENDVTGELLREMTPQRLLAIGPTIIKRVMMSFEEDEMGVSLLPSVLDYLQEPYLHFTLGPILMLLCDELMSTQYRTALMCLDRLIIEGNLPELLVRQCGGVILGSLESIAGENQTYNNGENDAEENERKRARMNRIKTRVESIMEIEDSDARFPPTETVTTRVTRHSLFSKTQEMFRAIVKGGRSMFMRDMDADTHALWDQSKGTTQMVAHYLDMVLFQTALEMGGPRWFISMIVQEVLEAGKSGGAVRAAELGSCLIAIPLSFSSHGHNGCVYLLQCLLQDILPSSLRQSAANNGSFFQGQTLGVFTSDCLVLMHGRPLDDKLDDTDDRMVRALGRIFLNSLGMEGHETSQPSEADVMECGQFAEWTGDITKSAVWRGFIKGLMSNPSINDAWPDAFIY</sequence>
<dbReference type="GO" id="GO:0006357">
    <property type="term" value="P:regulation of transcription by RNA polymerase II"/>
    <property type="evidence" value="ECO:0007669"/>
    <property type="project" value="InterPro"/>
</dbReference>
<keyword evidence="12" id="KW-1185">Reference proteome</keyword>
<keyword evidence="7 9" id="KW-0539">Nucleus</keyword>
<dbReference type="Proteomes" id="UP000077315">
    <property type="component" value="Unassembled WGS sequence"/>
</dbReference>
<dbReference type="InParanoid" id="A0A162NKV9"/>
<dbReference type="RefSeq" id="XP_018293198.1">
    <property type="nucleotide sequence ID" value="XM_018438416.1"/>
</dbReference>
<dbReference type="STRING" id="763407.A0A162NKV9"/>
<dbReference type="PANTHER" id="PTHR35784">
    <property type="entry name" value="MEDIATOR OF RNA POLYMERASE II TRANSCRIPTION SUBUNIT 5"/>
    <property type="match status" value="1"/>
</dbReference>
<feature type="compositionally biased region" description="Gly residues" evidence="10">
    <location>
        <begin position="258"/>
        <end position="268"/>
    </location>
</feature>
<evidence type="ECO:0000256" key="3">
    <source>
        <dbReference type="ARBA" id="ARBA00020628"/>
    </source>
</evidence>
<keyword evidence="4 9" id="KW-0805">Transcription regulation</keyword>
<gene>
    <name evidence="9" type="primary">MED5</name>
    <name evidence="11" type="ORF">PHYBLDRAFT_181094</name>
</gene>
<comment type="subunit">
    <text evidence="9">Component of the Mediator complex.</text>
</comment>
<evidence type="ECO:0000313" key="11">
    <source>
        <dbReference type="EMBL" id="OAD75158.1"/>
    </source>
</evidence>
<proteinExistence type="inferred from homology"/>
<evidence type="ECO:0000256" key="9">
    <source>
        <dbReference type="RuleBase" id="RU364142"/>
    </source>
</evidence>
<accession>A0A162NKV9</accession>
<dbReference type="Pfam" id="PF08689">
    <property type="entry name" value="Med5"/>
    <property type="match status" value="1"/>
</dbReference>
<evidence type="ECO:0000256" key="8">
    <source>
        <dbReference type="ARBA" id="ARBA00031256"/>
    </source>
</evidence>
<keyword evidence="5 9" id="KW-0010">Activator</keyword>
<comment type="similarity">
    <text evidence="2 9">Belongs to the Mediator complex subunit 5 family.</text>
</comment>
<dbReference type="OrthoDB" id="5549158at2759"/>
<comment type="subcellular location">
    <subcellularLocation>
        <location evidence="1 9">Nucleus</location>
    </subcellularLocation>
</comment>
<dbReference type="VEuPathDB" id="FungiDB:PHYBLDRAFT_181094"/>
<dbReference type="PANTHER" id="PTHR35784:SF1">
    <property type="entry name" value="MEDIATOR OF RNA POLYMERASE II TRANSCRIPTION SUBUNIT 5"/>
    <property type="match status" value="1"/>
</dbReference>
<dbReference type="GO" id="GO:0016592">
    <property type="term" value="C:mediator complex"/>
    <property type="evidence" value="ECO:0007669"/>
    <property type="project" value="InterPro"/>
</dbReference>
<feature type="compositionally biased region" description="Acidic residues" evidence="10">
    <location>
        <begin position="272"/>
        <end position="283"/>
    </location>
</feature>
<protein>
    <recommendedName>
        <fullName evidence="3 9">Mediator of RNA polymerase II transcription subunit 5</fullName>
    </recommendedName>
    <alternativeName>
        <fullName evidence="8 9">Mediator complex subunit 5</fullName>
    </alternativeName>
</protein>
<evidence type="ECO:0000256" key="4">
    <source>
        <dbReference type="ARBA" id="ARBA00023015"/>
    </source>
</evidence>
<dbReference type="EMBL" id="KV440978">
    <property type="protein sequence ID" value="OAD75158.1"/>
    <property type="molecule type" value="Genomic_DNA"/>
</dbReference>
<dbReference type="GeneID" id="28999322"/>
<evidence type="ECO:0000256" key="10">
    <source>
        <dbReference type="SAM" id="MobiDB-lite"/>
    </source>
</evidence>
<organism evidence="11 12">
    <name type="scientific">Phycomyces blakesleeanus (strain ATCC 8743b / DSM 1359 / FGSC 10004 / NBRC 33097 / NRRL 1555)</name>
    <dbReference type="NCBI Taxonomy" id="763407"/>
    <lineage>
        <taxon>Eukaryota</taxon>
        <taxon>Fungi</taxon>
        <taxon>Fungi incertae sedis</taxon>
        <taxon>Mucoromycota</taxon>
        <taxon>Mucoromycotina</taxon>
        <taxon>Mucoromycetes</taxon>
        <taxon>Mucorales</taxon>
        <taxon>Phycomycetaceae</taxon>
        <taxon>Phycomyces</taxon>
    </lineage>
</organism>
<evidence type="ECO:0000256" key="7">
    <source>
        <dbReference type="ARBA" id="ARBA00023242"/>
    </source>
</evidence>
<evidence type="ECO:0000256" key="1">
    <source>
        <dbReference type="ARBA" id="ARBA00004123"/>
    </source>
</evidence>
<comment type="function">
    <text evidence="9">Component of the Mediator complex, a coactivator involved in the regulated transcription of nearly all RNA polymerase II-dependent genes. Mediator functions as a bridge to convey information from gene-specific regulatory proteins to the basal RNA polymerase II transcription machinery. Mediator is recruited to promoters by direct interactions with regulatory proteins and serves as a scaffold for the assembly of a functional preinitiation complex with RNA polymerase II and the general transcription factors.</text>
</comment>
<keyword evidence="6 9" id="KW-0804">Transcription</keyword>
<feature type="region of interest" description="Disordered" evidence="10">
    <location>
        <begin position="239"/>
        <end position="290"/>
    </location>
</feature>
<evidence type="ECO:0000313" key="12">
    <source>
        <dbReference type="Proteomes" id="UP000077315"/>
    </source>
</evidence>
<name>A0A162NKV9_PHYB8</name>
<reference evidence="12" key="1">
    <citation type="submission" date="2015-06" db="EMBL/GenBank/DDBJ databases">
        <title>Expansion of signal transduction pathways in fungi by whole-genome duplication.</title>
        <authorList>
            <consortium name="DOE Joint Genome Institute"/>
            <person name="Corrochano L.M."/>
            <person name="Kuo A."/>
            <person name="Marcet-Houben M."/>
            <person name="Polaino S."/>
            <person name="Salamov A."/>
            <person name="Villalobos J.M."/>
            <person name="Alvarez M.I."/>
            <person name="Avalos J."/>
            <person name="Benito E.P."/>
            <person name="Benoit I."/>
            <person name="Burger G."/>
            <person name="Camino L.P."/>
            <person name="Canovas D."/>
            <person name="Cerda-Olmedo E."/>
            <person name="Cheng J.-F."/>
            <person name="Dominguez A."/>
            <person name="Elias M."/>
            <person name="Eslava A.P."/>
            <person name="Glaser F."/>
            <person name="Grimwood J."/>
            <person name="Gutierrez G."/>
            <person name="Heitman J."/>
            <person name="Henrissat B."/>
            <person name="Iturriaga E.A."/>
            <person name="Lang B.F."/>
            <person name="Lavin J.L."/>
            <person name="Lee S."/>
            <person name="Li W."/>
            <person name="Lindquist E."/>
            <person name="Lopez-Garcia S."/>
            <person name="Luque E.M."/>
            <person name="Marcos A.T."/>
            <person name="Martin J."/>
            <person name="McCluskey K."/>
            <person name="Medina H.R."/>
            <person name="Miralles-Duran A."/>
            <person name="Miyazaki A."/>
            <person name="Munoz-Torres E."/>
            <person name="Oguiza J.A."/>
            <person name="Ohm R."/>
            <person name="Olmedo M."/>
            <person name="Orejas M."/>
            <person name="Ortiz-Castellanos L."/>
            <person name="Pisabarro A.G."/>
            <person name="Rodriguez-Romero J."/>
            <person name="Ruiz-Herrera J."/>
            <person name="Ruiz-Vazquez R."/>
            <person name="Sanz C."/>
            <person name="Schackwitz W."/>
            <person name="Schmutz J."/>
            <person name="Shahriari M."/>
            <person name="Shelest E."/>
            <person name="Silva-Franco F."/>
            <person name="Soanes D."/>
            <person name="Syed K."/>
            <person name="Tagua V.G."/>
            <person name="Talbot N.J."/>
            <person name="Thon M."/>
            <person name="De vries R.P."/>
            <person name="Wiebenga A."/>
            <person name="Yadav J.S."/>
            <person name="Braun E.L."/>
            <person name="Baker S."/>
            <person name="Garre V."/>
            <person name="Horwitz B."/>
            <person name="Torres-Martinez S."/>
            <person name="Idnurm A."/>
            <person name="Herrera-Estrella A."/>
            <person name="Gabaldon T."/>
            <person name="Grigoriev I.V."/>
        </authorList>
    </citation>
    <scope>NUCLEOTIDE SEQUENCE [LARGE SCALE GENOMIC DNA]</scope>
    <source>
        <strain evidence="12">NRRL 1555(-)</strain>
    </source>
</reference>
<evidence type="ECO:0000256" key="2">
    <source>
        <dbReference type="ARBA" id="ARBA00008782"/>
    </source>
</evidence>
<dbReference type="InterPro" id="IPR014801">
    <property type="entry name" value="Mediator_Med5_fun"/>
</dbReference>